<protein>
    <submittedName>
        <fullName evidence="1">Uncharacterized protein</fullName>
    </submittedName>
</protein>
<dbReference type="AlphaFoldDB" id="A0AAE1GJV8"/>
<name>A0AAE1GJV8_PETCI</name>
<accession>A0AAE1GJV8</accession>
<gene>
    <name evidence="1" type="ORF">Pcinc_003178</name>
</gene>
<keyword evidence="2" id="KW-1185">Reference proteome</keyword>
<comment type="caution">
    <text evidence="1">The sequence shown here is derived from an EMBL/GenBank/DDBJ whole genome shotgun (WGS) entry which is preliminary data.</text>
</comment>
<dbReference type="Proteomes" id="UP001286313">
    <property type="component" value="Unassembled WGS sequence"/>
</dbReference>
<reference evidence="1" key="1">
    <citation type="submission" date="2023-10" db="EMBL/GenBank/DDBJ databases">
        <title>Genome assemblies of two species of porcelain crab, Petrolisthes cinctipes and Petrolisthes manimaculis (Anomura: Porcellanidae).</title>
        <authorList>
            <person name="Angst P."/>
        </authorList>
    </citation>
    <scope>NUCLEOTIDE SEQUENCE</scope>
    <source>
        <strain evidence="1">PB745_01</strain>
        <tissue evidence="1">Gill</tissue>
    </source>
</reference>
<evidence type="ECO:0000313" key="2">
    <source>
        <dbReference type="Proteomes" id="UP001286313"/>
    </source>
</evidence>
<evidence type="ECO:0000313" key="1">
    <source>
        <dbReference type="EMBL" id="KAK3892999.1"/>
    </source>
</evidence>
<dbReference type="EMBL" id="JAWQEG010000237">
    <property type="protein sequence ID" value="KAK3892999.1"/>
    <property type="molecule type" value="Genomic_DNA"/>
</dbReference>
<sequence length="145" mass="16020">MMIPANRAHPDKIFSSKRIQSQMGSITGSLLYLHAITGCDATSAVYRKGKKGPFKKLQQDTLLCRKMQVFNDPQASADDITAAGEAFLFVLYGGKPDGSLDKQRYSTYTRTIAKQPVHAQFDLATLPPTSAAGRQHSYRAFHQVQ</sequence>
<organism evidence="1 2">
    <name type="scientific">Petrolisthes cinctipes</name>
    <name type="common">Flat porcelain crab</name>
    <dbReference type="NCBI Taxonomy" id="88211"/>
    <lineage>
        <taxon>Eukaryota</taxon>
        <taxon>Metazoa</taxon>
        <taxon>Ecdysozoa</taxon>
        <taxon>Arthropoda</taxon>
        <taxon>Crustacea</taxon>
        <taxon>Multicrustacea</taxon>
        <taxon>Malacostraca</taxon>
        <taxon>Eumalacostraca</taxon>
        <taxon>Eucarida</taxon>
        <taxon>Decapoda</taxon>
        <taxon>Pleocyemata</taxon>
        <taxon>Anomura</taxon>
        <taxon>Galatheoidea</taxon>
        <taxon>Porcellanidae</taxon>
        <taxon>Petrolisthes</taxon>
    </lineage>
</organism>
<proteinExistence type="predicted"/>